<gene>
    <name evidence="2" type="ORF">DMB65_10400</name>
</gene>
<keyword evidence="1" id="KW-1133">Transmembrane helix</keyword>
<dbReference type="Proteomes" id="UP000247903">
    <property type="component" value="Unassembled WGS sequence"/>
</dbReference>
<dbReference type="EMBL" id="QJHK01000007">
    <property type="protein sequence ID" value="PXY40974.1"/>
    <property type="molecule type" value="Genomic_DNA"/>
</dbReference>
<keyword evidence="1" id="KW-0472">Membrane</keyword>
<comment type="caution">
    <text evidence="2">The sequence shown here is derived from an EMBL/GenBank/DDBJ whole genome shotgun (WGS) entry which is preliminary data.</text>
</comment>
<evidence type="ECO:0000313" key="2">
    <source>
        <dbReference type="EMBL" id="PXY40974.1"/>
    </source>
</evidence>
<dbReference type="AlphaFoldDB" id="A0A2V4C460"/>
<sequence>MRETNVGKELGKNIKTTYFQQIENLKNKVEYIKMVSKINIAEFRERLNKNTKYGNPKIKGTPFTVFFISGESNKSFYGTYDKTKFELTKNSTLFPAPFIIFGEFNSTNNTQTEIVYEVKPIGFGYYWIKYMPVFGILMFNLILFTESAPLNIYTIINPILFGFTIISRFYMWRKKNILITNFKKVFEIES</sequence>
<organism evidence="2 3">
    <name type="scientific">Flavobacterium cheongpyeongense</name>
    <dbReference type="NCBI Taxonomy" id="2212651"/>
    <lineage>
        <taxon>Bacteria</taxon>
        <taxon>Pseudomonadati</taxon>
        <taxon>Bacteroidota</taxon>
        <taxon>Flavobacteriia</taxon>
        <taxon>Flavobacteriales</taxon>
        <taxon>Flavobacteriaceae</taxon>
        <taxon>Flavobacterium</taxon>
    </lineage>
</organism>
<dbReference type="OrthoDB" id="1371022at2"/>
<evidence type="ECO:0000256" key="1">
    <source>
        <dbReference type="SAM" id="Phobius"/>
    </source>
</evidence>
<reference evidence="2 3" key="1">
    <citation type="submission" date="2018-05" db="EMBL/GenBank/DDBJ databases">
        <title>Flavobacterium sp. strain IMCC34759, incomplete genome.</title>
        <authorList>
            <person name="Joung Y."/>
            <person name="Cho J."/>
        </authorList>
    </citation>
    <scope>NUCLEOTIDE SEQUENCE [LARGE SCALE GENOMIC DNA]</scope>
    <source>
        <strain evidence="2 3">IMCC34759</strain>
    </source>
</reference>
<protein>
    <submittedName>
        <fullName evidence="2">Uncharacterized protein</fullName>
    </submittedName>
</protein>
<name>A0A2V4C460_9FLAO</name>
<accession>A0A2V4C460</accession>
<keyword evidence="3" id="KW-1185">Reference proteome</keyword>
<dbReference type="RefSeq" id="WP_110306582.1">
    <property type="nucleotide sequence ID" value="NZ_QJHK01000007.1"/>
</dbReference>
<proteinExistence type="predicted"/>
<evidence type="ECO:0000313" key="3">
    <source>
        <dbReference type="Proteomes" id="UP000247903"/>
    </source>
</evidence>
<keyword evidence="1" id="KW-0812">Transmembrane</keyword>
<feature type="transmembrane region" description="Helical" evidence="1">
    <location>
        <begin position="126"/>
        <end position="144"/>
    </location>
</feature>
<feature type="transmembrane region" description="Helical" evidence="1">
    <location>
        <begin position="150"/>
        <end position="171"/>
    </location>
</feature>